<evidence type="ECO:0000256" key="1">
    <source>
        <dbReference type="ARBA" id="ARBA00010641"/>
    </source>
</evidence>
<dbReference type="RefSeq" id="WP_397713005.1">
    <property type="nucleotide sequence ID" value="NZ_JBIRGN010000003.1"/>
</dbReference>
<evidence type="ECO:0000256" key="2">
    <source>
        <dbReference type="ARBA" id="ARBA00023015"/>
    </source>
</evidence>
<dbReference type="Gene3D" id="1.10.10.10">
    <property type="entry name" value="Winged helix-like DNA-binding domain superfamily/Winged helix DNA-binding domain"/>
    <property type="match status" value="1"/>
</dbReference>
<keyword evidence="5" id="KW-0804">Transcription</keyword>
<keyword evidence="3" id="KW-0731">Sigma factor</keyword>
<dbReference type="CDD" id="cd06171">
    <property type="entry name" value="Sigma70_r4"/>
    <property type="match status" value="1"/>
</dbReference>
<dbReference type="Proteomes" id="UP001610818">
    <property type="component" value="Unassembled WGS sequence"/>
</dbReference>
<protein>
    <submittedName>
        <fullName evidence="8">RNA polymerase sigma factor</fullName>
    </submittedName>
</protein>
<dbReference type="SUPFAM" id="SSF88946">
    <property type="entry name" value="Sigma2 domain of RNA polymerase sigma factors"/>
    <property type="match status" value="1"/>
</dbReference>
<feature type="domain" description="RNA polymerase sigma factor 70 region 4 type 2" evidence="7">
    <location>
        <begin position="114"/>
        <end position="166"/>
    </location>
</feature>
<dbReference type="PANTHER" id="PTHR43133:SF50">
    <property type="entry name" value="ECF RNA POLYMERASE SIGMA FACTOR SIGM"/>
    <property type="match status" value="1"/>
</dbReference>
<evidence type="ECO:0000256" key="4">
    <source>
        <dbReference type="ARBA" id="ARBA00023125"/>
    </source>
</evidence>
<reference evidence="8 9" key="1">
    <citation type="submission" date="2024-10" db="EMBL/GenBank/DDBJ databases">
        <title>The Natural Products Discovery Center: Release of the First 8490 Sequenced Strains for Exploring Actinobacteria Biosynthetic Diversity.</title>
        <authorList>
            <person name="Kalkreuter E."/>
            <person name="Kautsar S.A."/>
            <person name="Yang D."/>
            <person name="Bader C.D."/>
            <person name="Teijaro C.N."/>
            <person name="Fluegel L."/>
            <person name="Davis C.M."/>
            <person name="Simpson J.R."/>
            <person name="Lauterbach L."/>
            <person name="Steele A.D."/>
            <person name="Gui C."/>
            <person name="Meng S."/>
            <person name="Li G."/>
            <person name="Viehrig K."/>
            <person name="Ye F."/>
            <person name="Su P."/>
            <person name="Kiefer A.F."/>
            <person name="Nichols A."/>
            <person name="Cepeda A.J."/>
            <person name="Yan W."/>
            <person name="Fan B."/>
            <person name="Jiang Y."/>
            <person name="Adhikari A."/>
            <person name="Zheng C.-J."/>
            <person name="Schuster L."/>
            <person name="Cowan T.M."/>
            <person name="Smanski M.J."/>
            <person name="Chevrette M.G."/>
            <person name="De Carvalho L.P.S."/>
            <person name="Shen B."/>
        </authorList>
    </citation>
    <scope>NUCLEOTIDE SEQUENCE [LARGE SCALE GENOMIC DNA]</scope>
    <source>
        <strain evidence="8 9">NPDC017990</strain>
    </source>
</reference>
<dbReference type="InterPro" id="IPR013249">
    <property type="entry name" value="RNA_pol_sigma70_r4_t2"/>
</dbReference>
<dbReference type="EMBL" id="JBIRGQ010000003">
    <property type="protein sequence ID" value="MFH8547109.1"/>
    <property type="molecule type" value="Genomic_DNA"/>
</dbReference>
<proteinExistence type="inferred from homology"/>
<evidence type="ECO:0000259" key="6">
    <source>
        <dbReference type="Pfam" id="PF04542"/>
    </source>
</evidence>
<dbReference type="Gene3D" id="1.10.1740.10">
    <property type="match status" value="1"/>
</dbReference>
<evidence type="ECO:0000313" key="9">
    <source>
        <dbReference type="Proteomes" id="UP001610818"/>
    </source>
</evidence>
<dbReference type="PANTHER" id="PTHR43133">
    <property type="entry name" value="RNA POLYMERASE ECF-TYPE SIGMA FACTO"/>
    <property type="match status" value="1"/>
</dbReference>
<evidence type="ECO:0000259" key="7">
    <source>
        <dbReference type="Pfam" id="PF08281"/>
    </source>
</evidence>
<dbReference type="InterPro" id="IPR039425">
    <property type="entry name" value="RNA_pol_sigma-70-like"/>
</dbReference>
<dbReference type="InterPro" id="IPR007627">
    <property type="entry name" value="RNA_pol_sigma70_r2"/>
</dbReference>
<dbReference type="Pfam" id="PF04542">
    <property type="entry name" value="Sigma70_r2"/>
    <property type="match status" value="1"/>
</dbReference>
<evidence type="ECO:0000256" key="5">
    <source>
        <dbReference type="ARBA" id="ARBA00023163"/>
    </source>
</evidence>
<dbReference type="NCBIfam" id="TIGR02937">
    <property type="entry name" value="sigma70-ECF"/>
    <property type="match status" value="1"/>
</dbReference>
<organism evidence="8 9">
    <name type="scientific">Streptomyces longisporoflavus</name>
    <dbReference type="NCBI Taxonomy" id="28044"/>
    <lineage>
        <taxon>Bacteria</taxon>
        <taxon>Bacillati</taxon>
        <taxon>Actinomycetota</taxon>
        <taxon>Actinomycetes</taxon>
        <taxon>Kitasatosporales</taxon>
        <taxon>Streptomycetaceae</taxon>
        <taxon>Streptomyces</taxon>
    </lineage>
</organism>
<comment type="similarity">
    <text evidence="1">Belongs to the sigma-70 factor family. ECF subfamily.</text>
</comment>
<evidence type="ECO:0000313" key="8">
    <source>
        <dbReference type="EMBL" id="MFH8547109.1"/>
    </source>
</evidence>
<keyword evidence="9" id="KW-1185">Reference proteome</keyword>
<dbReference type="InterPro" id="IPR036388">
    <property type="entry name" value="WH-like_DNA-bd_sf"/>
</dbReference>
<accession>A0ABW7QQ52</accession>
<name>A0ABW7QQ52_9ACTN</name>
<evidence type="ECO:0000256" key="3">
    <source>
        <dbReference type="ARBA" id="ARBA00023082"/>
    </source>
</evidence>
<sequence>MTEPAAEPPAPSTDGSFDELFENGFTRLVRSLVLLGAGRATAEDLTQDAFGAAYEKWAEVAHYGHPIAWVARTALNMWRQHCRTAQRRDVLLAKADPRQLVKENKDLSEVDGRLDIQRTLARLPLRQREVVVLHYILDQPVSAVARTLDVAEGTVKSQLYDARRTLAGLLAKEDAERDREGGSSGPDRV</sequence>
<dbReference type="InterPro" id="IPR014284">
    <property type="entry name" value="RNA_pol_sigma-70_dom"/>
</dbReference>
<dbReference type="InterPro" id="IPR013324">
    <property type="entry name" value="RNA_pol_sigma_r3/r4-like"/>
</dbReference>
<dbReference type="SUPFAM" id="SSF88659">
    <property type="entry name" value="Sigma3 and sigma4 domains of RNA polymerase sigma factors"/>
    <property type="match status" value="1"/>
</dbReference>
<keyword evidence="2" id="KW-0805">Transcription regulation</keyword>
<keyword evidence="4" id="KW-0238">DNA-binding</keyword>
<feature type="domain" description="RNA polymerase sigma-70 region 2" evidence="6">
    <location>
        <begin position="28"/>
        <end position="88"/>
    </location>
</feature>
<gene>
    <name evidence="8" type="ORF">ACH4F9_19080</name>
</gene>
<dbReference type="InterPro" id="IPR013325">
    <property type="entry name" value="RNA_pol_sigma_r2"/>
</dbReference>
<comment type="caution">
    <text evidence="8">The sequence shown here is derived from an EMBL/GenBank/DDBJ whole genome shotgun (WGS) entry which is preliminary data.</text>
</comment>
<dbReference type="Pfam" id="PF08281">
    <property type="entry name" value="Sigma70_r4_2"/>
    <property type="match status" value="1"/>
</dbReference>